<keyword evidence="2" id="KW-1185">Reference proteome</keyword>
<dbReference type="EMBL" id="BBML01000003">
    <property type="protein sequence ID" value="GAK96884.1"/>
    <property type="molecule type" value="Genomic_DNA"/>
</dbReference>
<proteinExistence type="predicted"/>
<comment type="caution">
    <text evidence="1">The sequence shown here is derived from an EMBL/GenBank/DDBJ whole genome shotgun (WGS) entry which is preliminary data.</text>
</comment>
<evidence type="ECO:0000313" key="1">
    <source>
        <dbReference type="EMBL" id="GAK96884.1"/>
    </source>
</evidence>
<dbReference type="Proteomes" id="UP000029221">
    <property type="component" value="Unassembled WGS sequence"/>
</dbReference>
<reference evidence="1" key="1">
    <citation type="journal article" date="2014" name="Genome Announc.">
        <title>Draft Genome Sequences of Marine Flavobacterium Nonlabens Strains NR17, NR24, NR27, NR32, NR33, and Ara13.</title>
        <authorList>
            <person name="Nakanishi M."/>
            <person name="Meirelles P."/>
            <person name="Suzuki R."/>
            <person name="Takatani N."/>
            <person name="Mino S."/>
            <person name="Suda W."/>
            <person name="Oshima K."/>
            <person name="Hattori M."/>
            <person name="Ohkuma M."/>
            <person name="Hosokawa M."/>
            <person name="Miyashita K."/>
            <person name="Thompson F.L."/>
            <person name="Niwa A."/>
            <person name="Sawabe T."/>
            <person name="Sawabe T."/>
        </authorList>
    </citation>
    <scope>NUCLEOTIDE SEQUENCE [LARGE SCALE GENOMIC DNA]</scope>
    <source>
        <strain evidence="1">JCM 19294</strain>
    </source>
</reference>
<name>A0A090Q1B4_9FLAO</name>
<protein>
    <submittedName>
        <fullName evidence="1">Uncharacterized protein</fullName>
    </submittedName>
</protein>
<evidence type="ECO:0000313" key="2">
    <source>
        <dbReference type="Proteomes" id="UP000029221"/>
    </source>
</evidence>
<dbReference type="AlphaFoldDB" id="A0A090Q1B4"/>
<sequence length="45" mass="5337">MLCLWCFRFRESELNLIRIVNNKLLLLLFITGVIISNESKNHAFN</sequence>
<accession>A0A090Q1B4</accession>
<gene>
    <name evidence="1" type="ORF">JCM19294_1193</name>
</gene>
<organism evidence="1 2">
    <name type="scientific">Nonlabens tegetincola</name>
    <dbReference type="NCBI Taxonomy" id="323273"/>
    <lineage>
        <taxon>Bacteria</taxon>
        <taxon>Pseudomonadati</taxon>
        <taxon>Bacteroidota</taxon>
        <taxon>Flavobacteriia</taxon>
        <taxon>Flavobacteriales</taxon>
        <taxon>Flavobacteriaceae</taxon>
        <taxon>Nonlabens</taxon>
    </lineage>
</organism>